<dbReference type="RefSeq" id="WP_162363262.1">
    <property type="nucleotide sequence ID" value="NZ_CP047591.1"/>
</dbReference>
<protein>
    <submittedName>
        <fullName evidence="2">GNAT family N-acetyltransferase</fullName>
    </submittedName>
</protein>
<evidence type="ECO:0000313" key="3">
    <source>
        <dbReference type="Proteomes" id="UP000463883"/>
    </source>
</evidence>
<name>A0A6P1MHX5_9FIRM</name>
<dbReference type="Gene3D" id="3.40.630.30">
    <property type="match status" value="1"/>
</dbReference>
<sequence length="174" mass="20581">MQFETKRLILREYTMDDFDELYEILSDEVTMEHYPKPFDKEKVRDWIKWNIENYEIFGFGLWAVVLKETGEMIGDCGITMQMIGSKIKPEIGYHIHKKYWNMGLGSEAAGKCRDYIFENTPFNIIYSCMKYSNVASYSVAIKNGMQKVDEFEDDINTITRVYAISRNEWLQLTK</sequence>
<reference evidence="2 3" key="1">
    <citation type="submission" date="2020-01" db="EMBL/GenBank/DDBJ databases">
        <title>Genomic analysis of Aminipila sp. CBA3637.</title>
        <authorList>
            <person name="Kim Y.B."/>
            <person name="Roh S.W."/>
        </authorList>
    </citation>
    <scope>NUCLEOTIDE SEQUENCE [LARGE SCALE GENOMIC DNA]</scope>
    <source>
        <strain evidence="2 3">CBA3637</strain>
    </source>
</reference>
<organism evidence="2 3">
    <name type="scientific">Aminipila terrae</name>
    <dbReference type="NCBI Taxonomy" id="2697030"/>
    <lineage>
        <taxon>Bacteria</taxon>
        <taxon>Bacillati</taxon>
        <taxon>Bacillota</taxon>
        <taxon>Clostridia</taxon>
        <taxon>Peptostreptococcales</taxon>
        <taxon>Anaerovoracaceae</taxon>
        <taxon>Aminipila</taxon>
    </lineage>
</organism>
<accession>A0A6P1MHX5</accession>
<dbReference type="Proteomes" id="UP000463883">
    <property type="component" value="Chromosome"/>
</dbReference>
<dbReference type="InterPro" id="IPR016181">
    <property type="entry name" value="Acyl_CoA_acyltransferase"/>
</dbReference>
<dbReference type="InterPro" id="IPR051531">
    <property type="entry name" value="N-acetyltransferase"/>
</dbReference>
<keyword evidence="3" id="KW-1185">Reference proteome</keyword>
<dbReference type="SUPFAM" id="SSF55729">
    <property type="entry name" value="Acyl-CoA N-acyltransferases (Nat)"/>
    <property type="match status" value="1"/>
</dbReference>
<proteinExistence type="predicted"/>
<dbReference type="AlphaFoldDB" id="A0A6P1MHX5"/>
<dbReference type="KEGG" id="amic:Ami3637_14915"/>
<dbReference type="EMBL" id="CP047591">
    <property type="protein sequence ID" value="QHI73497.1"/>
    <property type="molecule type" value="Genomic_DNA"/>
</dbReference>
<gene>
    <name evidence="2" type="ORF">Ami3637_14915</name>
</gene>
<evidence type="ECO:0000259" key="1">
    <source>
        <dbReference type="PROSITE" id="PS51186"/>
    </source>
</evidence>
<dbReference type="PROSITE" id="PS51186">
    <property type="entry name" value="GNAT"/>
    <property type="match status" value="1"/>
</dbReference>
<dbReference type="PANTHER" id="PTHR43792:SF1">
    <property type="entry name" value="N-ACETYLTRANSFERASE DOMAIN-CONTAINING PROTEIN"/>
    <property type="match status" value="1"/>
</dbReference>
<dbReference type="GO" id="GO:0016747">
    <property type="term" value="F:acyltransferase activity, transferring groups other than amino-acyl groups"/>
    <property type="evidence" value="ECO:0007669"/>
    <property type="project" value="InterPro"/>
</dbReference>
<evidence type="ECO:0000313" key="2">
    <source>
        <dbReference type="EMBL" id="QHI73497.1"/>
    </source>
</evidence>
<dbReference type="Pfam" id="PF13302">
    <property type="entry name" value="Acetyltransf_3"/>
    <property type="match status" value="1"/>
</dbReference>
<dbReference type="InterPro" id="IPR000182">
    <property type="entry name" value="GNAT_dom"/>
</dbReference>
<keyword evidence="2" id="KW-0808">Transferase</keyword>
<dbReference type="PANTHER" id="PTHR43792">
    <property type="entry name" value="GNAT FAMILY, PUTATIVE (AFU_ORTHOLOGUE AFUA_3G00765)-RELATED-RELATED"/>
    <property type="match status" value="1"/>
</dbReference>
<feature type="domain" description="N-acetyltransferase" evidence="1">
    <location>
        <begin position="8"/>
        <end position="167"/>
    </location>
</feature>